<keyword evidence="15" id="KW-1185">Reference proteome</keyword>
<keyword evidence="7" id="KW-0186">Copper</keyword>
<evidence type="ECO:0000256" key="5">
    <source>
        <dbReference type="ARBA" id="ARBA00022729"/>
    </source>
</evidence>
<evidence type="ECO:0000256" key="1">
    <source>
        <dbReference type="ARBA" id="ARBA00004651"/>
    </source>
</evidence>
<feature type="chain" id="PRO_5011438513" evidence="11">
    <location>
        <begin position="28"/>
        <end position="596"/>
    </location>
</feature>
<gene>
    <name evidence="14" type="ORF">SAMN05660642_01420</name>
</gene>
<dbReference type="PROSITE" id="PS50194">
    <property type="entry name" value="FILAMIN_REPEAT"/>
    <property type="match status" value="1"/>
</dbReference>
<dbReference type="GO" id="GO:0046688">
    <property type="term" value="P:response to copper ion"/>
    <property type="evidence" value="ECO:0007669"/>
    <property type="project" value="InterPro"/>
</dbReference>
<dbReference type="GO" id="GO:0005886">
    <property type="term" value="C:plasma membrane"/>
    <property type="evidence" value="ECO:0007669"/>
    <property type="project" value="UniProtKB-SubCell"/>
</dbReference>
<evidence type="ECO:0000256" key="7">
    <source>
        <dbReference type="ARBA" id="ARBA00023008"/>
    </source>
</evidence>
<dbReference type="PANTHER" id="PTHR34820:SF4">
    <property type="entry name" value="INNER MEMBRANE PROTEIN YEBZ"/>
    <property type="match status" value="1"/>
</dbReference>
<organism evidence="14 15">
    <name type="scientific">Geodermatophilus siccatus</name>
    <dbReference type="NCBI Taxonomy" id="1137991"/>
    <lineage>
        <taxon>Bacteria</taxon>
        <taxon>Bacillati</taxon>
        <taxon>Actinomycetota</taxon>
        <taxon>Actinomycetes</taxon>
        <taxon>Geodermatophilales</taxon>
        <taxon>Geodermatophilaceae</taxon>
        <taxon>Geodermatophilus</taxon>
    </lineage>
</organism>
<evidence type="ECO:0000256" key="4">
    <source>
        <dbReference type="ARBA" id="ARBA00022723"/>
    </source>
</evidence>
<dbReference type="Pfam" id="PF05425">
    <property type="entry name" value="CopD"/>
    <property type="match status" value="1"/>
</dbReference>
<evidence type="ECO:0000256" key="8">
    <source>
        <dbReference type="ARBA" id="ARBA00023136"/>
    </source>
</evidence>
<dbReference type="PANTHER" id="PTHR34820">
    <property type="entry name" value="INNER MEMBRANE PROTEIN YEBZ"/>
    <property type="match status" value="1"/>
</dbReference>
<evidence type="ECO:0000256" key="11">
    <source>
        <dbReference type="SAM" id="SignalP"/>
    </source>
</evidence>
<evidence type="ECO:0000256" key="3">
    <source>
        <dbReference type="ARBA" id="ARBA00022692"/>
    </source>
</evidence>
<comment type="subcellular location">
    <subcellularLocation>
        <location evidence="1">Cell membrane</location>
        <topology evidence="1">Multi-pass membrane protein</topology>
    </subcellularLocation>
</comment>
<dbReference type="InterPro" id="IPR017868">
    <property type="entry name" value="Filamin/ABP280_repeat-like"/>
</dbReference>
<feature type="transmembrane region" description="Helical" evidence="10">
    <location>
        <begin position="266"/>
        <end position="287"/>
    </location>
</feature>
<evidence type="ECO:0000259" key="13">
    <source>
        <dbReference type="Pfam" id="PF05425"/>
    </source>
</evidence>
<dbReference type="STRING" id="1137991.SAMN05660642_01420"/>
<feature type="region of interest" description="Disordered" evidence="9">
    <location>
        <begin position="404"/>
        <end position="426"/>
    </location>
</feature>
<evidence type="ECO:0000256" key="10">
    <source>
        <dbReference type="SAM" id="Phobius"/>
    </source>
</evidence>
<feature type="transmembrane region" description="Helical" evidence="10">
    <location>
        <begin position="156"/>
        <end position="176"/>
    </location>
</feature>
<evidence type="ECO:0000313" key="14">
    <source>
        <dbReference type="EMBL" id="SDM03787.1"/>
    </source>
</evidence>
<evidence type="ECO:0000259" key="12">
    <source>
        <dbReference type="Pfam" id="PF04234"/>
    </source>
</evidence>
<keyword evidence="8 10" id="KW-0472">Membrane</keyword>
<feature type="domain" description="Copper resistance protein D" evidence="13">
    <location>
        <begin position="331"/>
        <end position="411"/>
    </location>
</feature>
<dbReference type="RefSeq" id="WP_091215656.1">
    <property type="nucleotide sequence ID" value="NZ_FNHE01000003.1"/>
</dbReference>
<keyword evidence="2" id="KW-1003">Cell membrane</keyword>
<keyword evidence="5 11" id="KW-0732">Signal</keyword>
<dbReference type="InterPro" id="IPR008457">
    <property type="entry name" value="Cu-R_CopD_dom"/>
</dbReference>
<evidence type="ECO:0000313" key="15">
    <source>
        <dbReference type="Proteomes" id="UP000198680"/>
    </source>
</evidence>
<accession>A0A1G9PZY4</accession>
<dbReference type="Proteomes" id="UP000198680">
    <property type="component" value="Unassembled WGS sequence"/>
</dbReference>
<reference evidence="15" key="1">
    <citation type="submission" date="2016-10" db="EMBL/GenBank/DDBJ databases">
        <authorList>
            <person name="Varghese N."/>
            <person name="Submissions S."/>
        </authorList>
    </citation>
    <scope>NUCLEOTIDE SEQUENCE [LARGE SCALE GENOMIC DNA]</scope>
    <source>
        <strain evidence="15">DSM 45419</strain>
    </source>
</reference>
<keyword evidence="6 10" id="KW-1133">Transmembrane helix</keyword>
<dbReference type="EMBL" id="FNHE01000003">
    <property type="protein sequence ID" value="SDM03787.1"/>
    <property type="molecule type" value="Genomic_DNA"/>
</dbReference>
<feature type="domain" description="CopC" evidence="12">
    <location>
        <begin position="33"/>
        <end position="126"/>
    </location>
</feature>
<keyword evidence="3 10" id="KW-0812">Transmembrane</keyword>
<dbReference type="Gene3D" id="2.60.40.1220">
    <property type="match status" value="1"/>
</dbReference>
<dbReference type="InterPro" id="IPR014756">
    <property type="entry name" value="Ig_E-set"/>
</dbReference>
<feature type="compositionally biased region" description="Basic residues" evidence="9">
    <location>
        <begin position="404"/>
        <end position="413"/>
    </location>
</feature>
<dbReference type="InterPro" id="IPR007348">
    <property type="entry name" value="CopC_dom"/>
</dbReference>
<feature type="transmembrane region" description="Helical" evidence="10">
    <location>
        <begin position="339"/>
        <end position="357"/>
    </location>
</feature>
<feature type="transmembrane region" description="Helical" evidence="10">
    <location>
        <begin position="188"/>
        <end position="206"/>
    </location>
</feature>
<feature type="transmembrane region" description="Helical" evidence="10">
    <location>
        <begin position="456"/>
        <end position="475"/>
    </location>
</feature>
<evidence type="ECO:0000256" key="6">
    <source>
        <dbReference type="ARBA" id="ARBA00022989"/>
    </source>
</evidence>
<dbReference type="GO" id="GO:0005507">
    <property type="term" value="F:copper ion binding"/>
    <property type="evidence" value="ECO:0007669"/>
    <property type="project" value="InterPro"/>
</dbReference>
<evidence type="ECO:0000256" key="2">
    <source>
        <dbReference type="ARBA" id="ARBA00022475"/>
    </source>
</evidence>
<protein>
    <submittedName>
        <fullName evidence="14">Copper transport protein</fullName>
    </submittedName>
</protein>
<name>A0A1G9PZY4_9ACTN</name>
<feature type="transmembrane region" description="Helical" evidence="10">
    <location>
        <begin position="369"/>
        <end position="395"/>
    </location>
</feature>
<dbReference type="InterPro" id="IPR014755">
    <property type="entry name" value="Cu-Rt/internalin_Ig-like"/>
</dbReference>
<dbReference type="AlphaFoldDB" id="A0A1G9PZY4"/>
<sequence length="596" mass="59847">MRRRAPGALLLLLGLLGLWSAAGVATAPPAAAHAELVSTDPAEGARLPEAPDRVTLTFTEGVSLGAGYARVLDASGERVDAGDATVEGDSVVVPLRADLPDDGYLVTYRVVSADSHPISGAFSFAVGDGELVAADATAEAGDTDPVVGAALPAARWLGFAGLSLAIGVPVLLLTAWPEGWASARLRRMTTGGLVAVAVGAALSFVLQGPYAAGSGLPTVADPALLGPTAASGNGAAHLVRIVLVAALAVVLRTVWRRGSPALPDVLAGGVLALALVGTVAAVGHPVAGPMPGLAVTAAAVHVAAMVVWLGGLAGLLGGVLREDAPAADVARALPPFSRLAAGSVTALVVTGVVQSVREVGSPAALVTTTYGWVLLAKLALVLLLLAAAGVSRVWVQQHLGVRRPRPTPRRRVTAHAFSASSAEPERDPVVASAAGARAEAQAAAAAAERPALRRSVLVELAVGLVVLALSAVLVGTPPARAEVAQPVDVTLPVQTAAGQDGSVQVSVDPAAAGANTLHLYLLDERGQLTQPVDIRVTLTEEAQEIGPIDVALEPAGPGHYVGDGMAIPGAGTWTLAVTVRLDEFTAGTATTTFPVR</sequence>
<feature type="signal peptide" evidence="11">
    <location>
        <begin position="1"/>
        <end position="27"/>
    </location>
</feature>
<keyword evidence="4" id="KW-0479">Metal-binding</keyword>
<proteinExistence type="predicted"/>
<feature type="transmembrane region" description="Helical" evidence="10">
    <location>
        <begin position="293"/>
        <end position="318"/>
    </location>
</feature>
<dbReference type="OrthoDB" id="5242236at2"/>
<dbReference type="Pfam" id="PF04234">
    <property type="entry name" value="CopC"/>
    <property type="match status" value="1"/>
</dbReference>
<dbReference type="InterPro" id="IPR032694">
    <property type="entry name" value="CopC/D"/>
</dbReference>
<dbReference type="GO" id="GO:0042597">
    <property type="term" value="C:periplasmic space"/>
    <property type="evidence" value="ECO:0007669"/>
    <property type="project" value="InterPro"/>
</dbReference>
<feature type="transmembrane region" description="Helical" evidence="10">
    <location>
        <begin position="234"/>
        <end position="254"/>
    </location>
</feature>
<evidence type="ECO:0000256" key="9">
    <source>
        <dbReference type="SAM" id="MobiDB-lite"/>
    </source>
</evidence>
<dbReference type="GO" id="GO:0006825">
    <property type="term" value="P:copper ion transport"/>
    <property type="evidence" value="ECO:0007669"/>
    <property type="project" value="InterPro"/>
</dbReference>
<dbReference type="SUPFAM" id="SSF81296">
    <property type="entry name" value="E set domains"/>
    <property type="match status" value="1"/>
</dbReference>